<evidence type="ECO:0000313" key="1">
    <source>
        <dbReference type="EMBL" id="KAJ8882410.1"/>
    </source>
</evidence>
<dbReference type="Proteomes" id="UP001159363">
    <property type="component" value="Chromosome 4"/>
</dbReference>
<keyword evidence="2" id="KW-1185">Reference proteome</keyword>
<evidence type="ECO:0000313" key="2">
    <source>
        <dbReference type="Proteomes" id="UP001159363"/>
    </source>
</evidence>
<dbReference type="PANTHER" id="PTHR46060">
    <property type="entry name" value="MARINER MOS1 TRANSPOSASE-LIKE PROTEIN"/>
    <property type="match status" value="1"/>
</dbReference>
<organism evidence="1 2">
    <name type="scientific">Dryococelus australis</name>
    <dbReference type="NCBI Taxonomy" id="614101"/>
    <lineage>
        <taxon>Eukaryota</taxon>
        <taxon>Metazoa</taxon>
        <taxon>Ecdysozoa</taxon>
        <taxon>Arthropoda</taxon>
        <taxon>Hexapoda</taxon>
        <taxon>Insecta</taxon>
        <taxon>Pterygota</taxon>
        <taxon>Neoptera</taxon>
        <taxon>Polyneoptera</taxon>
        <taxon>Phasmatodea</taxon>
        <taxon>Verophasmatodea</taxon>
        <taxon>Anareolatae</taxon>
        <taxon>Phasmatidae</taxon>
        <taxon>Eurycanthinae</taxon>
        <taxon>Dryococelus</taxon>
    </lineage>
</organism>
<dbReference type="Gene3D" id="3.30.420.10">
    <property type="entry name" value="Ribonuclease H-like superfamily/Ribonuclease H"/>
    <property type="match status" value="1"/>
</dbReference>
<evidence type="ECO:0008006" key="3">
    <source>
        <dbReference type="Google" id="ProtNLM"/>
    </source>
</evidence>
<accession>A0ABQ9HDR4</accession>
<dbReference type="InterPro" id="IPR052709">
    <property type="entry name" value="Transposase-MT_Hybrid"/>
</dbReference>
<name>A0ABQ9HDR4_9NEOP</name>
<dbReference type="InterPro" id="IPR036397">
    <property type="entry name" value="RNaseH_sf"/>
</dbReference>
<reference evidence="1 2" key="1">
    <citation type="submission" date="2023-02" db="EMBL/GenBank/DDBJ databases">
        <title>LHISI_Scaffold_Assembly.</title>
        <authorList>
            <person name="Stuart O.P."/>
            <person name="Cleave R."/>
            <person name="Magrath M.J.L."/>
            <person name="Mikheyev A.S."/>
        </authorList>
    </citation>
    <scope>NUCLEOTIDE SEQUENCE [LARGE SCALE GENOMIC DNA]</scope>
    <source>
        <strain evidence="1">Daus_M_001</strain>
        <tissue evidence="1">Leg muscle</tissue>
    </source>
</reference>
<comment type="caution">
    <text evidence="1">The sequence shown here is derived from an EMBL/GenBank/DDBJ whole genome shotgun (WGS) entry which is preliminary data.</text>
</comment>
<dbReference type="PANTHER" id="PTHR46060:SF1">
    <property type="entry name" value="MARINER MOS1 TRANSPOSASE-LIKE PROTEIN"/>
    <property type="match status" value="1"/>
</dbReference>
<dbReference type="EMBL" id="JARBHB010000005">
    <property type="protein sequence ID" value="KAJ8882410.1"/>
    <property type="molecule type" value="Genomic_DNA"/>
</dbReference>
<gene>
    <name evidence="1" type="ORF">PR048_014218</name>
</gene>
<proteinExistence type="predicted"/>
<sequence length="101" mass="11788">MTLDVVLLHDNAQLHSAAVTQQLLASFQWEVFDHPPYSPDLAPSDFHLFPVLKKWLRGWRFNTNDELQDTVTTWLNRQRQHSLRRVLQAGAPLRQVSQSAW</sequence>
<protein>
    <recommendedName>
        <fullName evidence="3">Transposase</fullName>
    </recommendedName>
</protein>